<reference evidence="2" key="1">
    <citation type="submission" date="2021-02" db="EMBL/GenBank/DDBJ databases">
        <authorList>
            <person name="Nowell W R."/>
        </authorList>
    </citation>
    <scope>NUCLEOTIDE SEQUENCE</scope>
</reference>
<dbReference type="InterPro" id="IPR015943">
    <property type="entry name" value="WD40/YVTN_repeat-like_dom_sf"/>
</dbReference>
<dbReference type="Pfam" id="PF13271">
    <property type="entry name" value="DUF4062"/>
    <property type="match status" value="1"/>
</dbReference>
<evidence type="ECO:0000313" key="3">
    <source>
        <dbReference type="Proteomes" id="UP000663889"/>
    </source>
</evidence>
<dbReference type="Gene3D" id="2.130.10.10">
    <property type="entry name" value="YVTN repeat-like/Quinoprotein amine dehydrogenase"/>
    <property type="match status" value="1"/>
</dbReference>
<dbReference type="Gene3D" id="3.40.50.300">
    <property type="entry name" value="P-loop containing nucleotide triphosphate hydrolases"/>
    <property type="match status" value="1"/>
</dbReference>
<dbReference type="InterPro" id="IPR036322">
    <property type="entry name" value="WD40_repeat_dom_sf"/>
</dbReference>
<protein>
    <recommendedName>
        <fullName evidence="1">DUF4062 domain-containing protein</fullName>
    </recommendedName>
</protein>
<dbReference type="InterPro" id="IPR025139">
    <property type="entry name" value="DUF4062"/>
</dbReference>
<gene>
    <name evidence="2" type="ORF">SEV965_LOCUS25342</name>
</gene>
<evidence type="ECO:0000259" key="1">
    <source>
        <dbReference type="Pfam" id="PF13271"/>
    </source>
</evidence>
<organism evidence="2 3">
    <name type="scientific">Rotaria sordida</name>
    <dbReference type="NCBI Taxonomy" id="392033"/>
    <lineage>
        <taxon>Eukaryota</taxon>
        <taxon>Metazoa</taxon>
        <taxon>Spiralia</taxon>
        <taxon>Gnathifera</taxon>
        <taxon>Rotifera</taxon>
        <taxon>Eurotatoria</taxon>
        <taxon>Bdelloidea</taxon>
        <taxon>Philodinida</taxon>
        <taxon>Philodinidae</taxon>
        <taxon>Rotaria</taxon>
    </lineage>
</organism>
<dbReference type="SUPFAM" id="SSF52540">
    <property type="entry name" value="P-loop containing nucleoside triphosphate hydrolases"/>
    <property type="match status" value="1"/>
</dbReference>
<dbReference type="SUPFAM" id="SSF50978">
    <property type="entry name" value="WD40 repeat-like"/>
    <property type="match status" value="1"/>
</dbReference>
<dbReference type="InterPro" id="IPR027417">
    <property type="entry name" value="P-loop_NTPase"/>
</dbReference>
<dbReference type="EMBL" id="CAJNOU010002032">
    <property type="protein sequence ID" value="CAF1282701.1"/>
    <property type="molecule type" value="Genomic_DNA"/>
</dbReference>
<dbReference type="PANTHER" id="PTHR19871:SF14">
    <property type="entry name" value="DUF4062 DOMAIN-CONTAINING PROTEIN"/>
    <property type="match status" value="1"/>
</dbReference>
<dbReference type="InterPro" id="IPR052752">
    <property type="entry name" value="NACHT-WD_repeat"/>
</dbReference>
<accession>A0A815CAV6</accession>
<dbReference type="SUPFAM" id="SSF50998">
    <property type="entry name" value="Quinoprotein alcohol dehydrogenase-like"/>
    <property type="match status" value="1"/>
</dbReference>
<name>A0A815CAV6_9BILA</name>
<proteinExistence type="predicted"/>
<dbReference type="InterPro" id="IPR011047">
    <property type="entry name" value="Quinoprotein_ADH-like_sf"/>
</dbReference>
<dbReference type="Proteomes" id="UP000663889">
    <property type="component" value="Unassembled WGS sequence"/>
</dbReference>
<evidence type="ECO:0000313" key="2">
    <source>
        <dbReference type="EMBL" id="CAF1282701.1"/>
    </source>
</evidence>
<feature type="domain" description="DUF4062" evidence="1">
    <location>
        <begin position="23"/>
        <end position="112"/>
    </location>
</feature>
<dbReference type="PANTHER" id="PTHR19871">
    <property type="entry name" value="BETA TRANSDUCIN-RELATED PROTEIN"/>
    <property type="match status" value="1"/>
</dbReference>
<comment type="caution">
    <text evidence="2">The sequence shown here is derived from an EMBL/GenBank/DDBJ whole genome shotgun (WGS) entry which is preliminary data.</text>
</comment>
<sequence>MENEQFYRGRFDDVGDRKLNSVRIFVSSTFSDTTDERNGLIERVYPRLRKYCRTKYNIQFHYSDMRWGIPSTALSSHSTVDMCLQELDSCCRLSMATNCVILLSHRYGSRLVPTCISLRIFQLFEDCLSVDIEEKKILLEMYQLDENYLEKKYFLQPIDDNQQWTLLENKLQLILRKAANICYKQGKITKDERNEFFISVTAKEIYRALKNNINKSRRIICFFREIIDIEELDSKYREIENADETKKLLEKIKNLLHQSIDSSDIYTYRIRWNDESNRIKYFSQFFEDFYHAIKSQIDFHMIKYEKQQKNFLYNQILEHAIQCNLLTQRYFPRQDILEQIKNYIMSTSNCPCILLGESGTGKSSIMAKLVSEIPTYYTQTNSLSVIIRFLGVTPSSSDIRRPLISIIEQISTIYHLNKPTNFDNVKENLENILMYIPKNEHLILLFDAIDQLQLTDLENLSIWLPTKFPSANIKCIISTISEIEIERKSIDIRQQLRTIYKNEIIEIEINNLNENLAEQVLNYWLEQDRRCLTSIQHEWLKKKFRIQHYLTPLFLSLLYDQTLTWHSFNQMPDQVFLAIRNTRDAIEYLYNQLGLKHGEILFRRSMQYLQLSGGLSELEIEDILSLDDEVLQSVFVHYLPPFKLFRLPSTLWIRIRNDMHKYLIEKDIDNIPCIYFYHRSFQYYQSMNIKQIMFDKQEEKIMEKIRLEYFANQYKTTFDMSYSPKLVNKYKLSTMIISVNRCLTEQKPLKQKKLNQYNLRRLHQLYININRYDFAHQWTIFNYDFLTAYLLCDEYKMSDLLYEFSIGAHDPNGELRYLLKQFETSSLILDQYSNNLSFELIYRLFPFLNQLPILTYNLLEQCINHCPLQLITNEERQQCLAKCSLSNIISLKIATSYLFILTINKLYVFCYNYYGLLRTNYFDILYKKTEVNEKLISFLCKYPYVCCLTSNSSMIVVNCQTKEMSMEISCKKLISFINNEIILIISSLNNSLELWNCLNNILISKYNFHDNIIEDCTFQNLIIKVTLKENSMISYFILDKDFQFNSIRITNENINNYNHHILIDIHNEFYYSFNCSQTSLIIYDKDNNNNSKKIINNIDFISSPISVIYLSQSKSIAWLTSTSLMIFHPLYEENIFKPFQIQSSIEYDVVHDYYSALEFENQTNFLACINKKKKILDIYEWRYDKEQQNHIYRQLTHLQLDISIDQCVFIANWFDGITIYCSDSNNIYKYNATMLTYLDSSKSFVPSQPIGQILSIHSDQFLTIKDDDNSLKIYTLNDNNILDLKLSIHSIIDYYFTKTSSHILFVDEKNILSIYCLNSSKLLWTTNTFEHKKLQIHSFQSSFILICLQTKQIFQIDINSLNLKNLIQLPIDCYLSTITSNNRLYIISNDSKTLIEFNLNNQNMTILQSIQLISRKIIQLYSISDYLIFHTDDNQIYLWWKDNEVITQLEQASHLISKDNRLVLVCIDNKTLILYDLIEKLRGTIQLDDDIGQCEAISLSDYNNEYEQYLFIICHDRFLRMYNVSNGKQIVKLFIHNDLYPFIEILNNRLLLKVSNYLCIIKIIDKKSLSKNRLSNIKCTLFEQSMWMICHRDYCIWSPTVTS</sequence>